<gene>
    <name evidence="1" type="ORF">PTTW11_08390</name>
</gene>
<organism evidence="1 2">
    <name type="scientific">Pyrenophora teres f. teres</name>
    <dbReference type="NCBI Taxonomy" id="97479"/>
    <lineage>
        <taxon>Eukaryota</taxon>
        <taxon>Fungi</taxon>
        <taxon>Dikarya</taxon>
        <taxon>Ascomycota</taxon>
        <taxon>Pezizomycotina</taxon>
        <taxon>Dothideomycetes</taxon>
        <taxon>Pleosporomycetidae</taxon>
        <taxon>Pleosporales</taxon>
        <taxon>Pleosporineae</taxon>
        <taxon>Pleosporaceae</taxon>
        <taxon>Pyrenophora</taxon>
    </lineage>
</organism>
<dbReference type="Proteomes" id="UP000472372">
    <property type="component" value="Chromosome 7"/>
</dbReference>
<proteinExistence type="predicted"/>
<dbReference type="AlphaFoldDB" id="A0A6S6WDU4"/>
<accession>A0A6S6WDU4</accession>
<evidence type="ECO:0000313" key="2">
    <source>
        <dbReference type="Proteomes" id="UP000472372"/>
    </source>
</evidence>
<name>A0A6S6WDU4_9PLEO</name>
<sequence length="422" mass="47983">MTDNTPITPFRFRDLPGEIRKKIYCLILCEFRRPEEKSDNSLDLLNCMETNTLVEHEVETTILLTSKEIYREAYDVMVKTNRFVKITSVRSIPLPVALSGHQAPLVSAKERVVNNFKGYVLDIHLNYKRECQSVRDDRELPGRQAMTCMVLHRDLVKVCSAFNDLDAHLKGLVAMLKMSITIAPNLECMRADPISPSFDDFFTKKTQQALLKPLTDNLYGYQGVQIKGHVDSALAAAARQDLAQDRYSNPTAVLAEFAKEKEEGSRLFREKNSEAAILRWLDAALEVDKLLQSTSWPKLIRRGGEEFVSQLATIYFLMQLNIAHVQVGSMPGFAPELLAENALNMAVRSIAKNYWMKDYKYVPAPTHMAKLRYRFAMFYRLQGNPENANRALVYINGALNVQPGDAAIMREKENIVAWKQAV</sequence>
<protein>
    <submittedName>
        <fullName evidence="1">Uncharacterized protein</fullName>
    </submittedName>
</protein>
<evidence type="ECO:0000313" key="1">
    <source>
        <dbReference type="EMBL" id="CAE7196550.1"/>
    </source>
</evidence>
<reference evidence="1" key="1">
    <citation type="submission" date="2021-02" db="EMBL/GenBank/DDBJ databases">
        <authorList>
            <person name="Syme A R."/>
            <person name="Syme A R."/>
            <person name="Moolhuijzen P."/>
        </authorList>
    </citation>
    <scope>NUCLEOTIDE SEQUENCE</scope>
    <source>
        <strain evidence="1">W1-1</strain>
    </source>
</reference>
<dbReference type="EMBL" id="HG992983">
    <property type="protein sequence ID" value="CAE7196550.1"/>
    <property type="molecule type" value="Genomic_DNA"/>
</dbReference>